<evidence type="ECO:0000313" key="3">
    <source>
        <dbReference type="Proteomes" id="UP001623349"/>
    </source>
</evidence>
<evidence type="ECO:0000256" key="1">
    <source>
        <dbReference type="SAM" id="MobiDB-lite"/>
    </source>
</evidence>
<name>A0ABQ0ET57_APOSI</name>
<accession>A0ABQ0ET57</accession>
<dbReference type="InterPro" id="IPR012337">
    <property type="entry name" value="RNaseH-like_sf"/>
</dbReference>
<dbReference type="PANTHER" id="PTHR45913:SF22">
    <property type="entry name" value="SCAN BOX DOMAIN-CONTAINING PROTEIN"/>
    <property type="match status" value="1"/>
</dbReference>
<gene>
    <name evidence="2" type="ORF">APTSU1_000545900</name>
</gene>
<comment type="caution">
    <text evidence="2">The sequence shown here is derived from an EMBL/GenBank/DDBJ whole genome shotgun (WGS) entry which is preliminary data.</text>
</comment>
<dbReference type="SUPFAM" id="SSF53098">
    <property type="entry name" value="Ribonuclease H-like"/>
    <property type="match status" value="1"/>
</dbReference>
<dbReference type="EMBL" id="BAAFST010000005">
    <property type="protein sequence ID" value="GAB1290229.1"/>
    <property type="molecule type" value="Genomic_DNA"/>
</dbReference>
<sequence length="697" mass="77264">MRAAPRRAPAAQPPAAAAAPSAVGSPAAAPQQPGLMAQMASTAAGVAVGSAVGHTLGHAITGGFSGGGSAEPAKPDITYQEPQGAQLQSQQSFGPCSLEIKQFLECAQNQSDVKLCEGFNEVLRQCRIANVDHPRTVDHGERHVKRRKYNEGFLQYGFTSTITIGIERPQCVICGVVLSAESMKPNKLKRHFESKHSSFAGKDTNYFRSKADGLKKARLDTGSKPYRQNVAAVEASYLVALRIARDMKPHTFAEHLLFPVAKDSVQVMIGDEFVTKLSAVSLSNDTVRRRIHDMSADILDQTLQTAQPLERRIERTTTALDAFEAVGSFLRQHKLSWKSVCGVCTDGAPAMLGCQSGFQRLVLNESPKAIGAHCMIHLQTLAMKTLPQDLQEVMKSVLSSVSFLKASSLNSQLFLQLSSDLDAPSKALLLHTEARWLSRGKVLKRIFELRDELKMFFNQKAIRQFEALFSDKSELQKIAYLVDIFTILNELNFSLQGSNSTCLDLSEKLQSFQMKLQLWQKKLDENKIYMLPTLAAFLEEHNIEPHERITAVISVKEHLDMLAGEISWYFPNLPEVPFALARSPFTVKAEDVPKAAQEEFIELTNSDAVRANFATMPVTQFWVKCLQSYPVLSETVLRLLLPFPTTYLCETGLSSLLVIKSKYRSRLVVEDDLRCALAKTTPRISDLVRKKQSQPSH</sequence>
<proteinExistence type="predicted"/>
<keyword evidence="3" id="KW-1185">Reference proteome</keyword>
<evidence type="ECO:0000313" key="2">
    <source>
        <dbReference type="EMBL" id="GAB1290229.1"/>
    </source>
</evidence>
<feature type="region of interest" description="Disordered" evidence="1">
    <location>
        <begin position="63"/>
        <end position="84"/>
    </location>
</feature>
<protein>
    <submittedName>
        <fullName evidence="2">SCAN domain containing 3</fullName>
    </submittedName>
</protein>
<feature type="region of interest" description="Disordered" evidence="1">
    <location>
        <begin position="1"/>
        <end position="30"/>
    </location>
</feature>
<dbReference type="PANTHER" id="PTHR45913">
    <property type="entry name" value="EPM2A-INTERACTING PROTEIN 1"/>
    <property type="match status" value="1"/>
</dbReference>
<reference evidence="2 3" key="1">
    <citation type="submission" date="2024-08" db="EMBL/GenBank/DDBJ databases">
        <title>The draft genome of Apodemus speciosus.</title>
        <authorList>
            <person name="Nabeshima K."/>
            <person name="Suzuki S."/>
            <person name="Onuma M."/>
        </authorList>
    </citation>
    <scope>NUCLEOTIDE SEQUENCE [LARGE SCALE GENOMIC DNA]</scope>
    <source>
        <strain evidence="2">IB14-021</strain>
    </source>
</reference>
<organism evidence="2 3">
    <name type="scientific">Apodemus speciosus</name>
    <name type="common">Large Japanese field mouse</name>
    <dbReference type="NCBI Taxonomy" id="105296"/>
    <lineage>
        <taxon>Eukaryota</taxon>
        <taxon>Metazoa</taxon>
        <taxon>Chordata</taxon>
        <taxon>Craniata</taxon>
        <taxon>Vertebrata</taxon>
        <taxon>Euteleostomi</taxon>
        <taxon>Mammalia</taxon>
        <taxon>Eutheria</taxon>
        <taxon>Euarchontoglires</taxon>
        <taxon>Glires</taxon>
        <taxon>Rodentia</taxon>
        <taxon>Myomorpha</taxon>
        <taxon>Muroidea</taxon>
        <taxon>Muridae</taxon>
        <taxon>Murinae</taxon>
        <taxon>Apodemus</taxon>
    </lineage>
</organism>
<dbReference type="Proteomes" id="UP001623349">
    <property type="component" value="Unassembled WGS sequence"/>
</dbReference>
<dbReference type="PROSITE" id="PS51808">
    <property type="entry name" value="CHCH"/>
    <property type="match status" value="1"/>
</dbReference>